<evidence type="ECO:0000313" key="21">
    <source>
        <dbReference type="Proteomes" id="UP001140206"/>
    </source>
</evidence>
<dbReference type="GO" id="GO:0015276">
    <property type="term" value="F:ligand-gated monoatomic ion channel activity"/>
    <property type="evidence" value="ECO:0007669"/>
    <property type="project" value="InterPro"/>
</dbReference>
<dbReference type="CDD" id="cd13686">
    <property type="entry name" value="GluR_Plant"/>
    <property type="match status" value="1"/>
</dbReference>
<feature type="transmembrane region" description="Helical" evidence="18">
    <location>
        <begin position="531"/>
        <end position="553"/>
    </location>
</feature>
<protein>
    <recommendedName>
        <fullName evidence="15">Glutamate receptor</fullName>
    </recommendedName>
</protein>
<dbReference type="GO" id="GO:0016020">
    <property type="term" value="C:membrane"/>
    <property type="evidence" value="ECO:0007669"/>
    <property type="project" value="UniProtKB-SubCell"/>
</dbReference>
<evidence type="ECO:0000256" key="2">
    <source>
        <dbReference type="ARBA" id="ARBA00008685"/>
    </source>
</evidence>
<keyword evidence="12 15" id="KW-1071">Ligand-gated ion channel</keyword>
<dbReference type="PANTHER" id="PTHR34836:SF1">
    <property type="entry name" value="OS09G0428600 PROTEIN"/>
    <property type="match status" value="1"/>
</dbReference>
<feature type="compositionally biased region" description="Polar residues" evidence="17">
    <location>
        <begin position="744"/>
        <end position="756"/>
    </location>
</feature>
<evidence type="ECO:0000256" key="6">
    <source>
        <dbReference type="ARBA" id="ARBA00022729"/>
    </source>
</evidence>
<keyword evidence="21" id="KW-1185">Reference proteome</keyword>
<dbReference type="InterPro" id="IPR015683">
    <property type="entry name" value="Ionotropic_Glu_rcpt"/>
</dbReference>
<dbReference type="FunFam" id="3.40.50.2300:FF:000169">
    <property type="entry name" value="Glutamate receptor"/>
    <property type="match status" value="1"/>
</dbReference>
<name>A0AAV8HBV8_9POAL</name>
<evidence type="ECO:0000256" key="12">
    <source>
        <dbReference type="ARBA" id="ARBA00023286"/>
    </source>
</evidence>
<organism evidence="20 21">
    <name type="scientific">Rhynchospora pubera</name>
    <dbReference type="NCBI Taxonomy" id="906938"/>
    <lineage>
        <taxon>Eukaryota</taxon>
        <taxon>Viridiplantae</taxon>
        <taxon>Streptophyta</taxon>
        <taxon>Embryophyta</taxon>
        <taxon>Tracheophyta</taxon>
        <taxon>Spermatophyta</taxon>
        <taxon>Magnoliopsida</taxon>
        <taxon>Liliopsida</taxon>
        <taxon>Poales</taxon>
        <taxon>Cyperaceae</taxon>
        <taxon>Cyperoideae</taxon>
        <taxon>Rhynchosporeae</taxon>
        <taxon>Rhynchospora</taxon>
    </lineage>
</organism>
<dbReference type="FunFam" id="3.40.190.10:FF:000103">
    <property type="entry name" value="Glutamate receptor"/>
    <property type="match status" value="1"/>
</dbReference>
<dbReference type="FunFam" id="3.40.50.2300:FF:000310">
    <property type="entry name" value="Glutamate receptor"/>
    <property type="match status" value="1"/>
</dbReference>
<dbReference type="PANTHER" id="PTHR34836">
    <property type="entry name" value="OS06G0188250 PROTEIN"/>
    <property type="match status" value="1"/>
</dbReference>
<gene>
    <name evidence="20" type="ORF">LUZ62_026187</name>
</gene>
<dbReference type="PRINTS" id="PR00248">
    <property type="entry name" value="GPCRMGR"/>
</dbReference>
<keyword evidence="6" id="KW-0732">Signal</keyword>
<comment type="caution">
    <text evidence="20">The sequence shown here is derived from an EMBL/GenBank/DDBJ whole genome shotgun (WGS) entry which is preliminary data.</text>
</comment>
<feature type="transmembrane region" description="Helical" evidence="18">
    <location>
        <begin position="483"/>
        <end position="503"/>
    </location>
</feature>
<comment type="function">
    <text evidence="14">Glutamate-gated receptor that probably acts as a non-selective cation channel. May be involved in light-signal transduction and calcium homeostasis via the regulation of calcium influx into cells.</text>
</comment>
<feature type="transmembrane region" description="Helical" evidence="18">
    <location>
        <begin position="708"/>
        <end position="729"/>
    </location>
</feature>
<comment type="function">
    <text evidence="15">Glutamate-gated receptor that probably acts as non-selective cation channel.</text>
</comment>
<feature type="region of interest" description="Disordered" evidence="17">
    <location>
        <begin position="740"/>
        <end position="780"/>
    </location>
</feature>
<dbReference type="InterPro" id="IPR017103">
    <property type="entry name" value="Iontropic_Glu_rcpt_pln"/>
</dbReference>
<dbReference type="CDD" id="cd19990">
    <property type="entry name" value="PBP1_GABAb_receptor_plant"/>
    <property type="match status" value="1"/>
</dbReference>
<dbReference type="GO" id="GO:0004930">
    <property type="term" value="F:G protein-coupled receptor activity"/>
    <property type="evidence" value="ECO:0007669"/>
    <property type="project" value="InterPro"/>
</dbReference>
<dbReference type="SMART" id="SM00079">
    <property type="entry name" value="PBPe"/>
    <property type="match status" value="1"/>
</dbReference>
<reference evidence="20" key="1">
    <citation type="submission" date="2022-08" db="EMBL/GenBank/DDBJ databases">
        <authorList>
            <person name="Marques A."/>
        </authorList>
    </citation>
    <scope>NUCLEOTIDE SEQUENCE</scope>
    <source>
        <strain evidence="20">RhyPub2mFocal</strain>
        <tissue evidence="20">Leaves</tissue>
    </source>
</reference>
<feature type="compositionally biased region" description="Polar residues" evidence="17">
    <location>
        <begin position="765"/>
        <end position="780"/>
    </location>
</feature>
<evidence type="ECO:0000256" key="9">
    <source>
        <dbReference type="ARBA" id="ARBA00023136"/>
    </source>
</evidence>
<proteinExistence type="inferred from homology"/>
<evidence type="ECO:0000256" key="11">
    <source>
        <dbReference type="ARBA" id="ARBA00023180"/>
    </source>
</evidence>
<keyword evidence="16" id="KW-1015">Disulfide bond</keyword>
<evidence type="ECO:0000256" key="15">
    <source>
        <dbReference type="PIRNR" id="PIRNR037090"/>
    </source>
</evidence>
<dbReference type="Gene3D" id="3.40.50.2300">
    <property type="match status" value="2"/>
</dbReference>
<accession>A0AAV8HBV8</accession>
<keyword evidence="4 15" id="KW-0813">Transport</keyword>
<evidence type="ECO:0000256" key="14">
    <source>
        <dbReference type="ARBA" id="ARBA00049638"/>
    </source>
</evidence>
<dbReference type="Gene3D" id="3.40.190.10">
    <property type="entry name" value="Periplasmic binding protein-like II"/>
    <property type="match status" value="2"/>
</dbReference>
<keyword evidence="5 18" id="KW-0812">Transmembrane</keyword>
<evidence type="ECO:0000256" key="16">
    <source>
        <dbReference type="PIRSR" id="PIRSR037090-50"/>
    </source>
</evidence>
<keyword evidence="8 15" id="KW-0406">Ion transport</keyword>
<evidence type="ECO:0000256" key="4">
    <source>
        <dbReference type="ARBA" id="ARBA00022448"/>
    </source>
</evidence>
<evidence type="ECO:0000256" key="10">
    <source>
        <dbReference type="ARBA" id="ARBA00023170"/>
    </source>
</evidence>
<evidence type="ECO:0000256" key="17">
    <source>
        <dbReference type="SAM" id="MobiDB-lite"/>
    </source>
</evidence>
<evidence type="ECO:0000259" key="19">
    <source>
        <dbReference type="SMART" id="SM00079"/>
    </source>
</evidence>
<dbReference type="InterPro" id="IPR001320">
    <property type="entry name" value="Iontro_rcpt_C"/>
</dbReference>
<dbReference type="InterPro" id="IPR000337">
    <property type="entry name" value="GPCR_3"/>
</dbReference>
<dbReference type="InterPro" id="IPR001638">
    <property type="entry name" value="Solute-binding_3/MltF_N"/>
</dbReference>
<evidence type="ECO:0000256" key="5">
    <source>
        <dbReference type="ARBA" id="ARBA00022692"/>
    </source>
</evidence>
<feature type="domain" description="Ionotropic glutamate receptor C-terminal" evidence="19">
    <location>
        <begin position="357"/>
        <end position="687"/>
    </location>
</feature>
<dbReference type="PIRSF" id="PIRSF037090">
    <property type="entry name" value="Iontro_Glu-like_rcpt_pln"/>
    <property type="match status" value="1"/>
</dbReference>
<keyword evidence="13 15" id="KW-0407">Ion channel</keyword>
<keyword evidence="7 18" id="KW-1133">Transmembrane helix</keyword>
<evidence type="ECO:0000256" key="7">
    <source>
        <dbReference type="ARBA" id="ARBA00022989"/>
    </source>
</evidence>
<comment type="subcellular location">
    <subcellularLocation>
        <location evidence="1">Membrane</location>
        <topology evidence="1">Multi-pass membrane protein</topology>
    </subcellularLocation>
</comment>
<sequence>MTVEAIIGPQKSTQAIMVSQIGNKSQVPVISFSATSPTLSSLNVPYFARATINDTTQVKTITSLIKAYGWREVVPIYEDTDFGRGIIPYLADSLQEIDVQIPYHSFISISSTNDQIQKELYKLQTMQTRVFIVHMSSSMGSALFLNAKNVGMMSEGYVWIMTNGVTNMIDSFDSSVIRAMSGALGVRLYVPETEELNNFTTRWKNRFQENNPQEMSSEPSIYVFWAYDTIYALAMAVENVGVQIQSGNSTTSGHLPVFPNGPRLLQSLLHIKFPGLSGNFELIDGQLQYSAFEIINVIGQGIRHIGYWREKQGLSKQLLDADNNTYSTSLQDLNPVIWPGETIIVPKGWAIPVSGRKLRVGVVSSFSEFIQVDKDPLTGATKASGYAVDVFEQAIKKLPYSVPFEYQHFGAGLPSTLVTYNDFVFQVYLGNYDVAIGDITIRYNRMLYVDFSMPYTDSGVAMIVPVKKVEHKNASIFFKPFSFYLWLACIGFVIFTGIIIWILEPKIRKSNHLGVILQLSLFAYQREDLHIYSRIVAIVSAGVLLILLISSMLTVQNLQPTVTDINDLIKNGDYVGYEGGSFIEGLLLQHHFDKSKIRSLSLDNFAQALDKGSANGGVAAIVDEVPYIKLFLAKHCNLYTMIPIHKSEGFGFAFKKGSPLVSDISQAILNMSDGNEMMRIEKTWIEDQNCQDSSSNNVGSNSLNFHSFWELFTLTGAISISLFVFAIILRYQKSHKSTKVTHLESGSSQEGNETVNPSPPEGGHVSSNGTTVTRARTCSW</sequence>
<dbReference type="InterPro" id="IPR028082">
    <property type="entry name" value="Peripla_BP_I"/>
</dbReference>
<dbReference type="Proteomes" id="UP001140206">
    <property type="component" value="Chromosome 1"/>
</dbReference>
<dbReference type="SUPFAM" id="SSF53850">
    <property type="entry name" value="Periplasmic binding protein-like II"/>
    <property type="match status" value="1"/>
</dbReference>
<comment type="subunit">
    <text evidence="3">May form heteromers.</text>
</comment>
<feature type="disulfide bond" evidence="16">
    <location>
        <begin position="636"/>
        <end position="690"/>
    </location>
</feature>
<dbReference type="InterPro" id="IPR044440">
    <property type="entry name" value="GABAb_receptor_plant_PBP1"/>
</dbReference>
<comment type="similarity">
    <text evidence="2 15">Belongs to the glutamate-gated ion channel (TC 1.A.10.1) family.</text>
</comment>
<keyword evidence="10 15" id="KW-0675">Receptor</keyword>
<dbReference type="AlphaFoldDB" id="A0AAV8HBV8"/>
<dbReference type="Pfam" id="PF00497">
    <property type="entry name" value="SBP_bac_3"/>
    <property type="match status" value="1"/>
</dbReference>
<evidence type="ECO:0000256" key="8">
    <source>
        <dbReference type="ARBA" id="ARBA00023065"/>
    </source>
</evidence>
<dbReference type="Pfam" id="PF01094">
    <property type="entry name" value="ANF_receptor"/>
    <property type="match status" value="1"/>
</dbReference>
<dbReference type="FunFam" id="3.40.190.10:FF:000217">
    <property type="entry name" value="Glutamate receptor"/>
    <property type="match status" value="1"/>
</dbReference>
<keyword evidence="9 15" id="KW-0472">Membrane</keyword>
<evidence type="ECO:0000256" key="13">
    <source>
        <dbReference type="ARBA" id="ARBA00023303"/>
    </source>
</evidence>
<dbReference type="InterPro" id="IPR001828">
    <property type="entry name" value="ANF_lig-bd_rcpt"/>
</dbReference>
<dbReference type="SUPFAM" id="SSF53822">
    <property type="entry name" value="Periplasmic binding protein-like I"/>
    <property type="match status" value="1"/>
</dbReference>
<evidence type="ECO:0000313" key="20">
    <source>
        <dbReference type="EMBL" id="KAJ4813621.1"/>
    </source>
</evidence>
<keyword evidence="11" id="KW-0325">Glycoprotein</keyword>
<evidence type="ECO:0000256" key="18">
    <source>
        <dbReference type="SAM" id="Phobius"/>
    </source>
</evidence>
<evidence type="ECO:0000256" key="3">
    <source>
        <dbReference type="ARBA" id="ARBA00011095"/>
    </source>
</evidence>
<evidence type="ECO:0000256" key="1">
    <source>
        <dbReference type="ARBA" id="ARBA00004141"/>
    </source>
</evidence>
<dbReference type="EMBL" id="JAMFTS010000001">
    <property type="protein sequence ID" value="KAJ4813621.1"/>
    <property type="molecule type" value="Genomic_DNA"/>
</dbReference>